<gene>
    <name evidence="4" type="ORF">HYALB_00007773</name>
</gene>
<reference evidence="4" key="1">
    <citation type="submission" date="2021-07" db="EMBL/GenBank/DDBJ databases">
        <authorList>
            <person name="Durling M."/>
        </authorList>
    </citation>
    <scope>NUCLEOTIDE SEQUENCE</scope>
</reference>
<comment type="similarity">
    <text evidence="1">Belongs to the multi antimicrobial extrusion (MATE) (TC 2.A.66.1) family.</text>
</comment>
<keyword evidence="3" id="KW-0472">Membrane</keyword>
<dbReference type="Pfam" id="PF01554">
    <property type="entry name" value="MatE"/>
    <property type="match status" value="1"/>
</dbReference>
<dbReference type="PANTHER" id="PTHR11206">
    <property type="entry name" value="MULTIDRUG RESISTANCE PROTEIN"/>
    <property type="match status" value="1"/>
</dbReference>
<keyword evidence="3" id="KW-0812">Transmembrane</keyword>
<evidence type="ECO:0000256" key="1">
    <source>
        <dbReference type="ARBA" id="ARBA00010199"/>
    </source>
</evidence>
<proteinExistence type="inferred from homology"/>
<protein>
    <submittedName>
        <fullName evidence="4">Uncharacterized protein</fullName>
    </submittedName>
</protein>
<sequence>MVSLHRSHLLFVPSEREEEQQGLSYTTFPTTNADRGSSQEAGLEVPTASSRQRNQLIAITLIFVGRLGEKELAAVSLACLTANVTGWSVLEGLASALDTLCPQAYGAGFQKLVGLHTQRMALFLLSTSFPIILLWYNSYVLLHVLLQDDEICKLARNCLCILSFGCPGYALFECGKRFLRAQSHFSPGLYTFIVCIPIHVFLTWLAVAHFKLGINGKAASLSMTRNLLPFGLAICSWVFTDGECWRKVDKKIFQN</sequence>
<name>A0A9N9LRQ7_9HELO</name>
<dbReference type="GO" id="GO:0015297">
    <property type="term" value="F:antiporter activity"/>
    <property type="evidence" value="ECO:0007669"/>
    <property type="project" value="InterPro"/>
</dbReference>
<evidence type="ECO:0000313" key="4">
    <source>
        <dbReference type="EMBL" id="CAG8977441.1"/>
    </source>
</evidence>
<feature type="compositionally biased region" description="Polar residues" evidence="2">
    <location>
        <begin position="21"/>
        <end position="40"/>
    </location>
</feature>
<comment type="caution">
    <text evidence="4">The sequence shown here is derived from an EMBL/GenBank/DDBJ whole genome shotgun (WGS) entry which is preliminary data.</text>
</comment>
<dbReference type="EMBL" id="CAJVRM010000218">
    <property type="protein sequence ID" value="CAG8977441.1"/>
    <property type="molecule type" value="Genomic_DNA"/>
</dbReference>
<dbReference type="GO" id="GO:0042910">
    <property type="term" value="F:xenobiotic transmembrane transporter activity"/>
    <property type="evidence" value="ECO:0007669"/>
    <property type="project" value="InterPro"/>
</dbReference>
<feature type="transmembrane region" description="Helical" evidence="3">
    <location>
        <begin position="227"/>
        <end position="245"/>
    </location>
</feature>
<dbReference type="OrthoDB" id="2126698at2759"/>
<feature type="transmembrane region" description="Helical" evidence="3">
    <location>
        <begin position="184"/>
        <end position="207"/>
    </location>
</feature>
<evidence type="ECO:0000256" key="3">
    <source>
        <dbReference type="SAM" id="Phobius"/>
    </source>
</evidence>
<dbReference type="InterPro" id="IPR002528">
    <property type="entry name" value="MATE_fam"/>
</dbReference>
<dbReference type="AlphaFoldDB" id="A0A9N9LRQ7"/>
<dbReference type="Proteomes" id="UP000701801">
    <property type="component" value="Unassembled WGS sequence"/>
</dbReference>
<evidence type="ECO:0000256" key="2">
    <source>
        <dbReference type="SAM" id="MobiDB-lite"/>
    </source>
</evidence>
<dbReference type="GO" id="GO:0016020">
    <property type="term" value="C:membrane"/>
    <property type="evidence" value="ECO:0007669"/>
    <property type="project" value="InterPro"/>
</dbReference>
<organism evidence="4 5">
    <name type="scientific">Hymenoscyphus albidus</name>
    <dbReference type="NCBI Taxonomy" id="595503"/>
    <lineage>
        <taxon>Eukaryota</taxon>
        <taxon>Fungi</taxon>
        <taxon>Dikarya</taxon>
        <taxon>Ascomycota</taxon>
        <taxon>Pezizomycotina</taxon>
        <taxon>Leotiomycetes</taxon>
        <taxon>Helotiales</taxon>
        <taxon>Helotiaceae</taxon>
        <taxon>Hymenoscyphus</taxon>
    </lineage>
</organism>
<evidence type="ECO:0000313" key="5">
    <source>
        <dbReference type="Proteomes" id="UP000701801"/>
    </source>
</evidence>
<feature type="region of interest" description="Disordered" evidence="2">
    <location>
        <begin position="15"/>
        <end position="47"/>
    </location>
</feature>
<keyword evidence="3" id="KW-1133">Transmembrane helix</keyword>
<feature type="transmembrane region" description="Helical" evidence="3">
    <location>
        <begin position="121"/>
        <end position="142"/>
    </location>
</feature>
<accession>A0A9N9LRQ7</accession>
<keyword evidence="5" id="KW-1185">Reference proteome</keyword>